<keyword evidence="7" id="KW-1185">Reference proteome</keyword>
<reference evidence="6 7" key="1">
    <citation type="submission" date="2019-06" db="EMBL/GenBank/DDBJ databases">
        <title>Whole genome shotgun sequence of Vibrio comitans NBRC 102076.</title>
        <authorList>
            <person name="Hosoyama A."/>
            <person name="Uohara A."/>
            <person name="Ohji S."/>
            <person name="Ichikawa N."/>
        </authorList>
    </citation>
    <scope>NUCLEOTIDE SEQUENCE [LARGE SCALE GENOMIC DNA]</scope>
    <source>
        <strain evidence="6 7">NBRC 102076</strain>
    </source>
</reference>
<feature type="binding site" evidence="3">
    <location>
        <position position="374"/>
    </location>
    <ligand>
        <name>Zn(2+)</name>
        <dbReference type="ChEBI" id="CHEBI:29105"/>
        <label>2</label>
    </ligand>
</feature>
<dbReference type="PANTHER" id="PTHR11596">
    <property type="entry name" value="ALKALINE PHOSPHATASE"/>
    <property type="match status" value="1"/>
</dbReference>
<keyword evidence="1" id="KW-0597">Phosphoprotein</keyword>
<dbReference type="SUPFAM" id="SSF53649">
    <property type="entry name" value="Alkaline phosphatase-like"/>
    <property type="match status" value="1"/>
</dbReference>
<dbReference type="AlphaFoldDB" id="A0A4Y3IPL7"/>
<comment type="similarity">
    <text evidence="4">Belongs to the alkaline phosphatase family.</text>
</comment>
<dbReference type="OrthoDB" id="9794455at2"/>
<dbReference type="Pfam" id="PF00245">
    <property type="entry name" value="Alk_phosphatase"/>
    <property type="match status" value="1"/>
</dbReference>
<dbReference type="CDD" id="cd16012">
    <property type="entry name" value="ALP"/>
    <property type="match status" value="1"/>
</dbReference>
<dbReference type="SMART" id="SM00098">
    <property type="entry name" value="alkPPc"/>
    <property type="match status" value="1"/>
</dbReference>
<dbReference type="PRINTS" id="PR00113">
    <property type="entry name" value="ALKPHPHTASE"/>
</dbReference>
<proteinExistence type="inferred from homology"/>
<evidence type="ECO:0000256" key="2">
    <source>
        <dbReference type="PIRSR" id="PIRSR601952-1"/>
    </source>
</evidence>
<keyword evidence="3" id="KW-0862">Zinc</keyword>
<dbReference type="InterPro" id="IPR001952">
    <property type="entry name" value="Alkaline_phosphatase"/>
</dbReference>
<comment type="cofactor">
    <cofactor evidence="3">
        <name>Mg(2+)</name>
        <dbReference type="ChEBI" id="CHEBI:18420"/>
    </cofactor>
    <text evidence="3">Binds 1 Mg(2+) ion.</text>
</comment>
<organism evidence="6 7">
    <name type="scientific">Vibrio comitans NBRC 102076</name>
    <dbReference type="NCBI Taxonomy" id="1219078"/>
    <lineage>
        <taxon>Bacteria</taxon>
        <taxon>Pseudomonadati</taxon>
        <taxon>Pseudomonadota</taxon>
        <taxon>Gammaproteobacteria</taxon>
        <taxon>Vibrionales</taxon>
        <taxon>Vibrionaceae</taxon>
        <taxon>Vibrio</taxon>
    </lineage>
</organism>
<keyword evidence="3" id="KW-0460">Magnesium</keyword>
<feature type="binding site" evidence="3">
    <location>
        <position position="208"/>
    </location>
    <ligand>
        <name>Mg(2+)</name>
        <dbReference type="ChEBI" id="CHEBI:18420"/>
    </ligand>
</feature>
<evidence type="ECO:0000313" key="6">
    <source>
        <dbReference type="EMBL" id="GEA60788.1"/>
    </source>
</evidence>
<feature type="binding site" evidence="3">
    <location>
        <position position="378"/>
    </location>
    <ligand>
        <name>Zn(2+)</name>
        <dbReference type="ChEBI" id="CHEBI:29105"/>
        <label>2</label>
    </ligand>
</feature>
<comment type="caution">
    <text evidence="6">The sequence shown here is derived from an EMBL/GenBank/DDBJ whole genome shotgun (WGS) entry which is preliminary data.</text>
</comment>
<feature type="binding site" evidence="3">
    <location>
        <position position="206"/>
    </location>
    <ligand>
        <name>Mg(2+)</name>
        <dbReference type="ChEBI" id="CHEBI:18420"/>
    </ligand>
</feature>
<comment type="cofactor">
    <cofactor evidence="3">
        <name>Zn(2+)</name>
        <dbReference type="ChEBI" id="CHEBI:29105"/>
    </cofactor>
    <text evidence="3">Binds 2 Zn(2+) ions.</text>
</comment>
<protein>
    <submittedName>
        <fullName evidence="6">Alkaline phosphatase</fullName>
    </submittedName>
</protein>
<feature type="signal peptide" evidence="5">
    <location>
        <begin position="1"/>
        <end position="17"/>
    </location>
</feature>
<dbReference type="Gene3D" id="3.40.720.10">
    <property type="entry name" value="Alkaline Phosphatase, subunit A"/>
    <property type="match status" value="1"/>
</dbReference>
<feature type="chain" id="PRO_5021448254" evidence="5">
    <location>
        <begin position="18"/>
        <end position="558"/>
    </location>
</feature>
<feature type="binding site" evidence="3">
    <location>
        <position position="418"/>
    </location>
    <ligand>
        <name>Zn(2+)</name>
        <dbReference type="ChEBI" id="CHEBI:29105"/>
        <label>2</label>
    </ligand>
</feature>
<gene>
    <name evidence="6" type="primary">phoA</name>
    <name evidence="6" type="ORF">VCO01S_19810</name>
</gene>
<dbReference type="PROSITE" id="PS51257">
    <property type="entry name" value="PROKAR_LIPOPROTEIN"/>
    <property type="match status" value="1"/>
</dbReference>
<evidence type="ECO:0000256" key="1">
    <source>
        <dbReference type="ARBA" id="ARBA00022553"/>
    </source>
</evidence>
<feature type="binding site" evidence="3">
    <location>
        <position position="91"/>
    </location>
    <ligand>
        <name>Zn(2+)</name>
        <dbReference type="ChEBI" id="CHEBI:29105"/>
        <label>2</label>
    </ligand>
</feature>
<feature type="binding site" evidence="3">
    <location>
        <position position="91"/>
    </location>
    <ligand>
        <name>Mg(2+)</name>
        <dbReference type="ChEBI" id="CHEBI:18420"/>
    </ligand>
</feature>
<dbReference type="InterPro" id="IPR017850">
    <property type="entry name" value="Alkaline_phosphatase_core_sf"/>
</dbReference>
<dbReference type="GO" id="GO:0004035">
    <property type="term" value="F:alkaline phosphatase activity"/>
    <property type="evidence" value="ECO:0007669"/>
    <property type="project" value="TreeGrafter"/>
</dbReference>
<feature type="binding site" evidence="3">
    <location>
        <position position="369"/>
    </location>
    <ligand>
        <name>Mg(2+)</name>
        <dbReference type="ChEBI" id="CHEBI:18420"/>
    </ligand>
</feature>
<dbReference type="Proteomes" id="UP000318242">
    <property type="component" value="Unassembled WGS sequence"/>
</dbReference>
<feature type="binding site" evidence="3">
    <location>
        <position position="417"/>
    </location>
    <ligand>
        <name>Zn(2+)</name>
        <dbReference type="ChEBI" id="CHEBI:29105"/>
        <label>2</label>
    </ligand>
</feature>
<dbReference type="EMBL" id="BJLH01000008">
    <property type="protein sequence ID" value="GEA60788.1"/>
    <property type="molecule type" value="Genomic_DNA"/>
</dbReference>
<evidence type="ECO:0000313" key="7">
    <source>
        <dbReference type="Proteomes" id="UP000318242"/>
    </source>
</evidence>
<keyword evidence="5" id="KW-0732">Signal</keyword>
<dbReference type="GO" id="GO:0046872">
    <property type="term" value="F:metal ion binding"/>
    <property type="evidence" value="ECO:0007669"/>
    <property type="project" value="UniProtKB-KW"/>
</dbReference>
<evidence type="ECO:0000256" key="4">
    <source>
        <dbReference type="RuleBase" id="RU003946"/>
    </source>
</evidence>
<feature type="active site" description="Phosphoserine intermediate" evidence="2">
    <location>
        <position position="141"/>
    </location>
</feature>
<keyword evidence="3" id="KW-0479">Metal-binding</keyword>
<sequence>MKYKTLALAMTSALILAGCKSSNSSNSPDDGKGDGPDYGWTLGEPVVSDTAKVNSWFTPEAERISNIHTEMETAQNSQLGKAKNIILFVGDGMGISTVTAGRILEGQVQGGLGEDHKVIFETFPHTAFSKTYNADAQTPDSAGTMTAMMTGVKNRQAVLGMDEEVHYVGGDDYCDDYQNNQLVTALDLAKMAGKSTGVVTTTTVTHATPAGTYGAVPNRNWEYDTAADNICGDDLAKQLINYQSKYSEGFAGIQTELPSGMDVILGGGLNYFIENEGGLFPEGKREDEDLTALWLENNPTGQFIENKNELAGIDFTKTDSLLGLFSGDYHAFDLHREEDTEEPSLSDMTEAALKVLQKNTEEGFFLMVEGGRIDHGHHFGSTKNSLYDFMAFTKAVEKAIEMTESQADETLIIVTADHSHTFTLGGQPKRGNHILGLVHDVNDELVLADDGYPFTSVHYANSINGGKGLDIPLVGSKGTFDENGRKHPGTQEDVTADKYLQQATVPMFVETHAGEDVGIWATGPGAEQVRGVLEQNTIFNIMERAGNLIENAEIALKQ</sequence>
<feature type="binding site" evidence="3">
    <location>
        <position position="512"/>
    </location>
    <ligand>
        <name>Zn(2+)</name>
        <dbReference type="ChEBI" id="CHEBI:29105"/>
        <label>2</label>
    </ligand>
</feature>
<evidence type="ECO:0000256" key="3">
    <source>
        <dbReference type="PIRSR" id="PIRSR601952-2"/>
    </source>
</evidence>
<dbReference type="PANTHER" id="PTHR11596:SF5">
    <property type="entry name" value="ALKALINE PHOSPHATASE"/>
    <property type="match status" value="1"/>
</dbReference>
<dbReference type="RefSeq" id="WP_141271193.1">
    <property type="nucleotide sequence ID" value="NZ_BJLH01000008.1"/>
</dbReference>
<accession>A0A4Y3IPL7</accession>
<evidence type="ECO:0000256" key="5">
    <source>
        <dbReference type="SAM" id="SignalP"/>
    </source>
</evidence>
<name>A0A4Y3IPL7_9VIBR</name>